<sequence length="69" mass="7604">QRFINPNVLFAVPAVTIYTLLLVPQRSKPRSGAQTASRSSYRDISLPQLPPYLRALQLITTAPLLVACP</sequence>
<dbReference type="HOGENOM" id="CLU_2782743_0_0_1"/>
<feature type="non-terminal residue" evidence="1">
    <location>
        <position position="1"/>
    </location>
</feature>
<protein>
    <submittedName>
        <fullName evidence="1">Uncharacterized protein</fullName>
    </submittedName>
</protein>
<dbReference type="EMBL" id="KB446540">
    <property type="protein sequence ID" value="EME43567.1"/>
    <property type="molecule type" value="Genomic_DNA"/>
</dbReference>
<dbReference type="AlphaFoldDB" id="M2XM84"/>
<evidence type="ECO:0000313" key="1">
    <source>
        <dbReference type="EMBL" id="EME43567.1"/>
    </source>
</evidence>
<proteinExistence type="predicted"/>
<reference evidence="1 2" key="2">
    <citation type="journal article" date="2012" name="PLoS Pathog.">
        <title>Diverse lifestyles and strategies of plant pathogenesis encoded in the genomes of eighteen Dothideomycetes fungi.</title>
        <authorList>
            <person name="Ohm R.A."/>
            <person name="Feau N."/>
            <person name="Henrissat B."/>
            <person name="Schoch C.L."/>
            <person name="Horwitz B.A."/>
            <person name="Barry K.W."/>
            <person name="Condon B.J."/>
            <person name="Copeland A.C."/>
            <person name="Dhillon B."/>
            <person name="Glaser F."/>
            <person name="Hesse C.N."/>
            <person name="Kosti I."/>
            <person name="LaButti K."/>
            <person name="Lindquist E.A."/>
            <person name="Lucas S."/>
            <person name="Salamov A.A."/>
            <person name="Bradshaw R.E."/>
            <person name="Ciuffetti L."/>
            <person name="Hamelin R.C."/>
            <person name="Kema G.H.J."/>
            <person name="Lawrence C."/>
            <person name="Scott J.A."/>
            <person name="Spatafora J.W."/>
            <person name="Turgeon B.G."/>
            <person name="de Wit P.J.G.M."/>
            <person name="Zhong S."/>
            <person name="Goodwin S.B."/>
            <person name="Grigoriev I.V."/>
        </authorList>
    </citation>
    <scope>NUCLEOTIDE SEQUENCE [LARGE SCALE GENOMIC DNA]</scope>
    <source>
        <strain evidence="2">NZE10 / CBS 128990</strain>
    </source>
</reference>
<evidence type="ECO:0000313" key="2">
    <source>
        <dbReference type="Proteomes" id="UP000016933"/>
    </source>
</evidence>
<reference evidence="2" key="1">
    <citation type="journal article" date="2012" name="PLoS Genet.">
        <title>The genomes of the fungal plant pathogens Cladosporium fulvum and Dothistroma septosporum reveal adaptation to different hosts and lifestyles but also signatures of common ancestry.</title>
        <authorList>
            <person name="de Wit P.J.G.M."/>
            <person name="van der Burgt A."/>
            <person name="Oekmen B."/>
            <person name="Stergiopoulos I."/>
            <person name="Abd-Elsalam K.A."/>
            <person name="Aerts A.L."/>
            <person name="Bahkali A.H."/>
            <person name="Beenen H.G."/>
            <person name="Chettri P."/>
            <person name="Cox M.P."/>
            <person name="Datema E."/>
            <person name="de Vries R.P."/>
            <person name="Dhillon B."/>
            <person name="Ganley A.R."/>
            <person name="Griffiths S.A."/>
            <person name="Guo Y."/>
            <person name="Hamelin R.C."/>
            <person name="Henrissat B."/>
            <person name="Kabir M.S."/>
            <person name="Jashni M.K."/>
            <person name="Kema G."/>
            <person name="Klaubauf S."/>
            <person name="Lapidus A."/>
            <person name="Levasseur A."/>
            <person name="Lindquist E."/>
            <person name="Mehrabi R."/>
            <person name="Ohm R.A."/>
            <person name="Owen T.J."/>
            <person name="Salamov A."/>
            <person name="Schwelm A."/>
            <person name="Schijlen E."/>
            <person name="Sun H."/>
            <person name="van den Burg H.A."/>
            <person name="van Ham R.C.H.J."/>
            <person name="Zhang S."/>
            <person name="Goodwin S.B."/>
            <person name="Grigoriev I.V."/>
            <person name="Collemare J."/>
            <person name="Bradshaw R.E."/>
        </authorList>
    </citation>
    <scope>NUCLEOTIDE SEQUENCE [LARGE SCALE GENOMIC DNA]</scope>
    <source>
        <strain evidence="2">NZE10 / CBS 128990</strain>
    </source>
</reference>
<name>M2XM84_DOTSN</name>
<dbReference type="Proteomes" id="UP000016933">
    <property type="component" value="Unassembled WGS sequence"/>
</dbReference>
<gene>
    <name evidence="1" type="ORF">DOTSEDRAFT_72815</name>
</gene>
<organism evidence="1 2">
    <name type="scientific">Dothistroma septosporum (strain NZE10 / CBS 128990)</name>
    <name type="common">Red band needle blight fungus</name>
    <name type="synonym">Mycosphaerella pini</name>
    <dbReference type="NCBI Taxonomy" id="675120"/>
    <lineage>
        <taxon>Eukaryota</taxon>
        <taxon>Fungi</taxon>
        <taxon>Dikarya</taxon>
        <taxon>Ascomycota</taxon>
        <taxon>Pezizomycotina</taxon>
        <taxon>Dothideomycetes</taxon>
        <taxon>Dothideomycetidae</taxon>
        <taxon>Mycosphaerellales</taxon>
        <taxon>Mycosphaerellaceae</taxon>
        <taxon>Dothistroma</taxon>
    </lineage>
</organism>
<accession>M2XM84</accession>
<keyword evidence="2" id="KW-1185">Reference proteome</keyword>